<name>A0A0F9IE64_9ZZZZ</name>
<protein>
    <submittedName>
        <fullName evidence="1">Uncharacterized protein</fullName>
    </submittedName>
</protein>
<gene>
    <name evidence="1" type="ORF">LCGC14_1591850</name>
</gene>
<organism evidence="1">
    <name type="scientific">marine sediment metagenome</name>
    <dbReference type="NCBI Taxonomy" id="412755"/>
    <lineage>
        <taxon>unclassified sequences</taxon>
        <taxon>metagenomes</taxon>
        <taxon>ecological metagenomes</taxon>
    </lineage>
</organism>
<dbReference type="AlphaFoldDB" id="A0A0F9IE64"/>
<dbReference type="EMBL" id="LAZR01012649">
    <property type="protein sequence ID" value="KKM25752.1"/>
    <property type="molecule type" value="Genomic_DNA"/>
</dbReference>
<proteinExistence type="predicted"/>
<sequence length="131" mass="15014">MKYKFIEIEIANFCEGFVKAIIDERPTVIQSEISDPDYVKVLREVSGKNISEDEYDSESLTESEIRLLPTFIETLDIADVRAIAGMDIIHPDDTDYTQLTLHSGRLLFVKIDYERFRDMLNEHGGGVLVIE</sequence>
<evidence type="ECO:0000313" key="1">
    <source>
        <dbReference type="EMBL" id="KKM25752.1"/>
    </source>
</evidence>
<comment type="caution">
    <text evidence="1">The sequence shown here is derived from an EMBL/GenBank/DDBJ whole genome shotgun (WGS) entry which is preliminary data.</text>
</comment>
<reference evidence="1" key="1">
    <citation type="journal article" date="2015" name="Nature">
        <title>Complex archaea that bridge the gap between prokaryotes and eukaryotes.</title>
        <authorList>
            <person name="Spang A."/>
            <person name="Saw J.H."/>
            <person name="Jorgensen S.L."/>
            <person name="Zaremba-Niedzwiedzka K."/>
            <person name="Martijn J."/>
            <person name="Lind A.E."/>
            <person name="van Eijk R."/>
            <person name="Schleper C."/>
            <person name="Guy L."/>
            <person name="Ettema T.J."/>
        </authorList>
    </citation>
    <scope>NUCLEOTIDE SEQUENCE</scope>
</reference>
<accession>A0A0F9IE64</accession>